<sequence>MGRSMTSPRGEAGVGKREEKANQDRQTADHKPQGSGPQGPSDPDKPDGRHTK</sequence>
<evidence type="ECO:0000313" key="3">
    <source>
        <dbReference type="Proteomes" id="UP000198727"/>
    </source>
</evidence>
<reference evidence="3" key="1">
    <citation type="submission" date="2016-10" db="EMBL/GenBank/DDBJ databases">
        <authorList>
            <person name="Varghese N."/>
            <person name="Submissions S."/>
        </authorList>
    </citation>
    <scope>NUCLEOTIDE SEQUENCE [LARGE SCALE GENOMIC DNA]</scope>
    <source>
        <strain evidence="3">CGMCC 4.5579</strain>
    </source>
</reference>
<evidence type="ECO:0000313" key="2">
    <source>
        <dbReference type="EMBL" id="SFO86049.1"/>
    </source>
</evidence>
<feature type="compositionally biased region" description="Basic and acidic residues" evidence="1">
    <location>
        <begin position="42"/>
        <end position="52"/>
    </location>
</feature>
<gene>
    <name evidence="2" type="ORF">SAMN05421810_101215</name>
</gene>
<name>A0A1I5KLY1_9PSEU</name>
<accession>A0A1I5KLY1</accession>
<protein>
    <submittedName>
        <fullName evidence="2">Uncharacterized protein</fullName>
    </submittedName>
</protein>
<dbReference type="Proteomes" id="UP000198727">
    <property type="component" value="Unassembled WGS sequence"/>
</dbReference>
<feature type="region of interest" description="Disordered" evidence="1">
    <location>
        <begin position="1"/>
        <end position="52"/>
    </location>
</feature>
<dbReference type="EMBL" id="FOWW01000001">
    <property type="protein sequence ID" value="SFO86049.1"/>
    <property type="molecule type" value="Genomic_DNA"/>
</dbReference>
<proteinExistence type="predicted"/>
<dbReference type="AlphaFoldDB" id="A0A1I5KLY1"/>
<feature type="compositionally biased region" description="Basic and acidic residues" evidence="1">
    <location>
        <begin position="14"/>
        <end position="32"/>
    </location>
</feature>
<organism evidence="2 3">
    <name type="scientific">Amycolatopsis arida</name>
    <dbReference type="NCBI Taxonomy" id="587909"/>
    <lineage>
        <taxon>Bacteria</taxon>
        <taxon>Bacillati</taxon>
        <taxon>Actinomycetota</taxon>
        <taxon>Actinomycetes</taxon>
        <taxon>Pseudonocardiales</taxon>
        <taxon>Pseudonocardiaceae</taxon>
        <taxon>Amycolatopsis</taxon>
    </lineage>
</organism>
<keyword evidence="3" id="KW-1185">Reference proteome</keyword>
<dbReference type="STRING" id="587909.SAMN05421810_101215"/>
<evidence type="ECO:0000256" key="1">
    <source>
        <dbReference type="SAM" id="MobiDB-lite"/>
    </source>
</evidence>